<evidence type="ECO:0000313" key="1">
    <source>
        <dbReference type="EMBL" id="EYC31083.1"/>
    </source>
</evidence>
<proteinExistence type="predicted"/>
<dbReference type="Proteomes" id="UP000024635">
    <property type="component" value="Unassembled WGS sequence"/>
</dbReference>
<organism evidence="1 2">
    <name type="scientific">Ancylostoma ceylanicum</name>
    <dbReference type="NCBI Taxonomy" id="53326"/>
    <lineage>
        <taxon>Eukaryota</taxon>
        <taxon>Metazoa</taxon>
        <taxon>Ecdysozoa</taxon>
        <taxon>Nematoda</taxon>
        <taxon>Chromadorea</taxon>
        <taxon>Rhabditida</taxon>
        <taxon>Rhabditina</taxon>
        <taxon>Rhabditomorpha</taxon>
        <taxon>Strongyloidea</taxon>
        <taxon>Ancylostomatidae</taxon>
        <taxon>Ancylostomatinae</taxon>
        <taxon>Ancylostoma</taxon>
    </lineage>
</organism>
<evidence type="ECO:0000313" key="2">
    <source>
        <dbReference type="Proteomes" id="UP000024635"/>
    </source>
</evidence>
<sequence length="82" mass="9502">MGSGAEKTCRFDCCRDVEGIRFFCNDVLEILKKTEKYPNFKAKCDLNMDEPLSLSRHTVFKARVIWIYSLRKNSCCPCIVSE</sequence>
<comment type="caution">
    <text evidence="1">The sequence shown here is derived from an EMBL/GenBank/DDBJ whole genome shotgun (WGS) entry which is preliminary data.</text>
</comment>
<reference evidence="2" key="1">
    <citation type="journal article" date="2015" name="Nat. Genet.">
        <title>The genome and transcriptome of the zoonotic hookworm Ancylostoma ceylanicum identify infection-specific gene families.</title>
        <authorList>
            <person name="Schwarz E.M."/>
            <person name="Hu Y."/>
            <person name="Antoshechkin I."/>
            <person name="Miller M.M."/>
            <person name="Sternberg P.W."/>
            <person name="Aroian R.V."/>
        </authorList>
    </citation>
    <scope>NUCLEOTIDE SEQUENCE</scope>
    <source>
        <strain evidence="2">HY135</strain>
    </source>
</reference>
<gene>
    <name evidence="1" type="primary">Acey_s0004.g1948</name>
    <name evidence="1" type="ORF">Y032_0004g1948</name>
</gene>
<accession>A0A016VWH8</accession>
<dbReference type="AlphaFoldDB" id="A0A016VWH8"/>
<name>A0A016VWH8_9BILA</name>
<keyword evidence="2" id="KW-1185">Reference proteome</keyword>
<dbReference type="EMBL" id="JARK01001340">
    <property type="protein sequence ID" value="EYC31083.1"/>
    <property type="molecule type" value="Genomic_DNA"/>
</dbReference>
<protein>
    <submittedName>
        <fullName evidence="1">Uncharacterized protein</fullName>
    </submittedName>
</protein>